<sequence>MQVVYIVNIILVFCIGGVLFPYLYYTNSSKVAKFYVFDNAKFVQDQDNDVVLGNLTKKVKLLQINGESVSVIDLEKSYDSLLKQKKELEDKELKLKAIEQHNKNQALRLEKIKEDIVKLITLDIQDNLQKIRGIAAIYQNMPIDLAVKIFELSDMNTLLLIVSYLDEATLSRILSHVNKSIAEKIRKVSTEMSIKCNCSNTSLLS</sequence>
<dbReference type="Proteomes" id="UP000001021">
    <property type="component" value="Chromosome"/>
</dbReference>
<proteinExistence type="predicted"/>
<keyword evidence="4" id="KW-1185">Reference proteome</keyword>
<evidence type="ECO:0000256" key="2">
    <source>
        <dbReference type="SAM" id="Phobius"/>
    </source>
</evidence>
<keyword evidence="1" id="KW-0175">Coiled coil</keyword>
<feature type="coiled-coil region" evidence="1">
    <location>
        <begin position="71"/>
        <end position="115"/>
    </location>
</feature>
<protein>
    <recommendedName>
        <fullName evidence="5">Magnesium transporter MgtE intracellular domain-containing protein</fullName>
    </recommendedName>
</protein>
<evidence type="ECO:0000256" key="1">
    <source>
        <dbReference type="SAM" id="Coils"/>
    </source>
</evidence>
<keyword evidence="2" id="KW-0812">Transmembrane</keyword>
<dbReference type="EMBL" id="CR925678">
    <property type="protein sequence ID" value="CAI26672.1"/>
    <property type="molecule type" value="Genomic_DNA"/>
</dbReference>
<dbReference type="GeneID" id="33057913"/>
<gene>
    <name evidence="3" type="ordered locus">ERWE_CDS_01780</name>
</gene>
<dbReference type="RefSeq" id="WP_011154863.1">
    <property type="nucleotide sequence ID" value="NC_005295.2"/>
</dbReference>
<dbReference type="KEGG" id="erw:ERWE_CDS_01780"/>
<dbReference type="HOGENOM" id="CLU_1330213_0_0_5"/>
<accession>A0A0H3M5D6</accession>
<dbReference type="AlphaFoldDB" id="A0A0H3M5D6"/>
<keyword evidence="2" id="KW-1133">Transmembrane helix</keyword>
<organism evidence="3 4">
    <name type="scientific">Ehrlichia ruminantium (strain Welgevonden)</name>
    <dbReference type="NCBI Taxonomy" id="254945"/>
    <lineage>
        <taxon>Bacteria</taxon>
        <taxon>Pseudomonadati</taxon>
        <taxon>Pseudomonadota</taxon>
        <taxon>Alphaproteobacteria</taxon>
        <taxon>Rickettsiales</taxon>
        <taxon>Anaplasmataceae</taxon>
        <taxon>Ehrlichia</taxon>
    </lineage>
</organism>
<evidence type="ECO:0008006" key="5">
    <source>
        <dbReference type="Google" id="ProtNLM"/>
    </source>
</evidence>
<name>A0A0H3M5D6_EHRRW</name>
<dbReference type="KEGG" id="eru:Erum1790"/>
<feature type="transmembrane region" description="Helical" evidence="2">
    <location>
        <begin position="6"/>
        <end position="25"/>
    </location>
</feature>
<keyword evidence="2" id="KW-0472">Membrane</keyword>
<reference evidence="3 4" key="1">
    <citation type="journal article" date="2006" name="J. Bacteriol.">
        <title>Comparative genomic analysis of three strains of Ehrlichia ruminantium reveals an active process of genome size plasticity.</title>
        <authorList>
            <person name="Frutos R."/>
            <person name="Viari A."/>
            <person name="Ferraz C."/>
            <person name="Morgat A."/>
            <person name="Eychenie S."/>
            <person name="Kandassami Y."/>
            <person name="Chantal I."/>
            <person name="Bensaid A."/>
            <person name="Coissac E."/>
            <person name="Vachiery N."/>
            <person name="Demaille J."/>
            <person name="Martinez D."/>
        </authorList>
    </citation>
    <scope>NUCLEOTIDE SEQUENCE [LARGE SCALE GENOMIC DNA]</scope>
    <source>
        <strain evidence="3 4">Welgevonden</strain>
    </source>
</reference>
<evidence type="ECO:0000313" key="3">
    <source>
        <dbReference type="EMBL" id="CAI26672.1"/>
    </source>
</evidence>
<evidence type="ECO:0000313" key="4">
    <source>
        <dbReference type="Proteomes" id="UP000001021"/>
    </source>
</evidence>